<evidence type="ECO:0000256" key="4">
    <source>
        <dbReference type="SAM" id="MobiDB-lite"/>
    </source>
</evidence>
<feature type="region of interest" description="Disordered" evidence="4">
    <location>
        <begin position="26"/>
        <end position="61"/>
    </location>
</feature>
<accession>K0JKU9</accession>
<dbReference type="SUPFAM" id="SSF50939">
    <property type="entry name" value="Sialidases"/>
    <property type="match status" value="1"/>
</dbReference>
<dbReference type="GO" id="GO:0004308">
    <property type="term" value="F:exo-alpha-sialidase activity"/>
    <property type="evidence" value="ECO:0007669"/>
    <property type="project" value="UniProtKB-EC"/>
</dbReference>
<dbReference type="EC" id="3.2.1.18" evidence="3"/>
<feature type="signal peptide" evidence="5">
    <location>
        <begin position="1"/>
        <end position="21"/>
    </location>
</feature>
<evidence type="ECO:0000256" key="2">
    <source>
        <dbReference type="ARBA" id="ARBA00009348"/>
    </source>
</evidence>
<feature type="compositionally biased region" description="Gly residues" evidence="4">
    <location>
        <begin position="27"/>
        <end position="41"/>
    </location>
</feature>
<name>K0JKU9_BRAPL</name>
<sequence>MSKLKLFLILASALLISCANPNDPGDDGTGGGGTGTGGGTNKAGYVFPKGSLSQEEQQKDLDPDSTMKVLFEKNDPKIGSKFFRIPALVVTKKGTIIAAADRRYDTPTDLGKGGIIDVVVKTSSDMGNTWSDAITVLKATDSKSSYGDAFLMNAHDGSVLMGVVAEPGVQNKADTWIFKSTDEGKTWAKIATLGTGSALYKDGTANRGFGASGQGLTLRYGQNKGKLMFAFFQWNSASGGSGLSVSSIMSSDNGASWTKTGSIKPDRPDNNIDETKAIELSDGTILLNHRRSVSKGGRSWSKSTDGGQNWTSEGLDPEVNDPGNNADFARYEFYGRPVKTSEYILMINSDGTANGTWFFNRKRHTIRLTENEFNNGNPTQAGKYAYTKMLAKDGATRYSGYPTISVLPDGSIITLTEEETATERPAGGQFGAGGDDYDIIFRRFNLYWLSDGKEYVDYSKDALFQQPNP</sequence>
<dbReference type="AlphaFoldDB" id="K0JKU9"/>
<feature type="chain" id="PRO_5003833741" description="exo-alpha-sialidase" evidence="5">
    <location>
        <begin position="22"/>
        <end position="469"/>
    </location>
</feature>
<dbReference type="GO" id="GO:0005737">
    <property type="term" value="C:cytoplasm"/>
    <property type="evidence" value="ECO:0007669"/>
    <property type="project" value="TreeGrafter"/>
</dbReference>
<protein>
    <recommendedName>
        <fullName evidence="3">exo-alpha-sialidase</fullName>
        <ecNumber evidence="3">3.2.1.18</ecNumber>
    </recommendedName>
</protein>
<dbReference type="OrthoDB" id="308984at2"/>
<dbReference type="InterPro" id="IPR011040">
    <property type="entry name" value="Sialidase"/>
</dbReference>
<comment type="catalytic activity">
    <reaction evidence="1">
        <text>Hydrolysis of alpha-(2-&gt;3)-, alpha-(2-&gt;6)-, alpha-(2-&gt;8)- glycosidic linkages of terminal sialic acid residues in oligosaccharides, glycoproteins, glycolipids, colominic acid and synthetic substrates.</text>
        <dbReference type="EC" id="3.2.1.18"/>
    </reaction>
</comment>
<dbReference type="RefSeq" id="WP_014933822.1">
    <property type="nucleotide sequence ID" value="NC_018604.1"/>
</dbReference>
<dbReference type="PANTHER" id="PTHR10628">
    <property type="entry name" value="SIALIDASE"/>
    <property type="match status" value="1"/>
</dbReference>
<dbReference type="InterPro" id="IPR026856">
    <property type="entry name" value="Sialidase_fam"/>
</dbReference>
<organism evidence="7 8">
    <name type="scientific">Brachyspira pilosicoli WesB</name>
    <dbReference type="NCBI Taxonomy" id="1161918"/>
    <lineage>
        <taxon>Bacteria</taxon>
        <taxon>Pseudomonadati</taxon>
        <taxon>Spirochaetota</taxon>
        <taxon>Spirochaetia</taxon>
        <taxon>Brachyspirales</taxon>
        <taxon>Brachyspiraceae</taxon>
        <taxon>Brachyspira</taxon>
    </lineage>
</organism>
<dbReference type="CDD" id="cd15482">
    <property type="entry name" value="Sialidase_non-viral"/>
    <property type="match status" value="1"/>
</dbReference>
<dbReference type="Proteomes" id="UP000003759">
    <property type="component" value="Chromosome"/>
</dbReference>
<dbReference type="InterPro" id="IPR036278">
    <property type="entry name" value="Sialidase_sf"/>
</dbReference>
<evidence type="ECO:0000313" key="8">
    <source>
        <dbReference type="Proteomes" id="UP000003759"/>
    </source>
</evidence>
<evidence type="ECO:0000259" key="6">
    <source>
        <dbReference type="Pfam" id="PF13859"/>
    </source>
</evidence>
<keyword evidence="5" id="KW-0732">Signal</keyword>
<keyword evidence="7" id="KW-0378">Hydrolase</keyword>
<evidence type="ECO:0000313" key="7">
    <source>
        <dbReference type="EMBL" id="CCG57707.1"/>
    </source>
</evidence>
<dbReference type="KEGG" id="bpw:WESB_2245"/>
<dbReference type="PATRIC" id="fig|1161918.5.peg.1761"/>
<evidence type="ECO:0000256" key="1">
    <source>
        <dbReference type="ARBA" id="ARBA00000427"/>
    </source>
</evidence>
<dbReference type="EMBL" id="HE793032">
    <property type="protein sequence ID" value="CCG57707.1"/>
    <property type="molecule type" value="Genomic_DNA"/>
</dbReference>
<feature type="region of interest" description="Disordered" evidence="4">
    <location>
        <begin position="295"/>
        <end position="322"/>
    </location>
</feature>
<dbReference type="Gene3D" id="2.120.10.10">
    <property type="match status" value="1"/>
</dbReference>
<comment type="similarity">
    <text evidence="2">Belongs to the glycosyl hydrolase 33 family.</text>
</comment>
<dbReference type="HOGENOM" id="CLU_024620_1_0_12"/>
<feature type="compositionally biased region" description="Polar residues" evidence="4">
    <location>
        <begin position="300"/>
        <end position="312"/>
    </location>
</feature>
<dbReference type="PANTHER" id="PTHR10628:SF30">
    <property type="entry name" value="EXO-ALPHA-SIALIDASE"/>
    <property type="match status" value="1"/>
</dbReference>
<reference evidence="7 8" key="1">
    <citation type="journal article" date="2012" name="BMC Genomics">
        <title>Comparative genomics of Brachyspira pilosicoli strains: genome rearrangements, reductions and correlation of genetic compliment with phenotypic diversity.</title>
        <authorList>
            <person name="Mappley L.J."/>
            <person name="Black M.L."/>
            <person name="Abuoun M."/>
            <person name="Darby A.C."/>
            <person name="Woodward M.J."/>
            <person name="Parkhill J."/>
            <person name="Turner A.K."/>
            <person name="Bellgard M.I."/>
            <person name="La T."/>
            <person name="Phillips N.D."/>
            <person name="La Ragione R.M."/>
            <person name="Hampson D.J."/>
        </authorList>
    </citation>
    <scope>NUCLEOTIDE SEQUENCE [LARGE SCALE GENOMIC DNA]</scope>
    <source>
        <strain evidence="7">WesB</strain>
    </source>
</reference>
<proteinExistence type="inferred from homology"/>
<evidence type="ECO:0000256" key="3">
    <source>
        <dbReference type="ARBA" id="ARBA00012733"/>
    </source>
</evidence>
<evidence type="ECO:0000256" key="5">
    <source>
        <dbReference type="SAM" id="SignalP"/>
    </source>
</evidence>
<dbReference type="GO" id="GO:0009313">
    <property type="term" value="P:oligosaccharide catabolic process"/>
    <property type="evidence" value="ECO:0007669"/>
    <property type="project" value="TreeGrafter"/>
</dbReference>
<gene>
    <name evidence="7" type="ORF">WESB_2245</name>
</gene>
<dbReference type="PROSITE" id="PS51257">
    <property type="entry name" value="PROKAR_LIPOPROTEIN"/>
    <property type="match status" value="1"/>
</dbReference>
<dbReference type="Pfam" id="PF13859">
    <property type="entry name" value="BNR_3"/>
    <property type="match status" value="1"/>
</dbReference>
<dbReference type="GO" id="GO:0006689">
    <property type="term" value="P:ganglioside catabolic process"/>
    <property type="evidence" value="ECO:0007669"/>
    <property type="project" value="TreeGrafter"/>
</dbReference>
<dbReference type="GO" id="GO:0016020">
    <property type="term" value="C:membrane"/>
    <property type="evidence" value="ECO:0007669"/>
    <property type="project" value="TreeGrafter"/>
</dbReference>
<feature type="domain" description="Sialidase" evidence="6">
    <location>
        <begin position="86"/>
        <end position="371"/>
    </location>
</feature>